<evidence type="ECO:0000256" key="1">
    <source>
        <dbReference type="ARBA" id="ARBA00004123"/>
    </source>
</evidence>
<feature type="compositionally biased region" description="Polar residues" evidence="4">
    <location>
        <begin position="1665"/>
        <end position="1679"/>
    </location>
</feature>
<dbReference type="PANTHER" id="PTHR15502">
    <property type="entry name" value="CALCINEURIN-BINDING PROTEIN CABIN 1-RELATED"/>
    <property type="match status" value="1"/>
</dbReference>
<evidence type="ECO:0000313" key="6">
    <source>
        <dbReference type="Proteomes" id="UP000625711"/>
    </source>
</evidence>
<dbReference type="GO" id="GO:0006325">
    <property type="term" value="P:chromatin organization"/>
    <property type="evidence" value="ECO:0007669"/>
    <property type="project" value="InterPro"/>
</dbReference>
<dbReference type="PROSITE" id="PS50005">
    <property type="entry name" value="TPR"/>
    <property type="match status" value="1"/>
</dbReference>
<accession>A0A834IWA0</accession>
<dbReference type="Proteomes" id="UP000625711">
    <property type="component" value="Unassembled WGS sequence"/>
</dbReference>
<feature type="repeat" description="TPR" evidence="3">
    <location>
        <begin position="352"/>
        <end position="385"/>
    </location>
</feature>
<dbReference type="EMBL" id="JAACXV010000262">
    <property type="protein sequence ID" value="KAF7281037.1"/>
    <property type="molecule type" value="Genomic_DNA"/>
</dbReference>
<proteinExistence type="predicted"/>
<keyword evidence="2" id="KW-0539">Nucleus</keyword>
<evidence type="ECO:0000313" key="5">
    <source>
        <dbReference type="EMBL" id="KAF7281037.1"/>
    </source>
</evidence>
<dbReference type="SUPFAM" id="SSF48452">
    <property type="entry name" value="TPR-like"/>
    <property type="match status" value="1"/>
</dbReference>
<feature type="compositionally biased region" description="Polar residues" evidence="4">
    <location>
        <begin position="1384"/>
        <end position="1399"/>
    </location>
</feature>
<feature type="region of interest" description="Disordered" evidence="4">
    <location>
        <begin position="792"/>
        <end position="855"/>
    </location>
</feature>
<comment type="subcellular location">
    <subcellularLocation>
        <location evidence="1">Nucleus</location>
    </subcellularLocation>
</comment>
<keyword evidence="3" id="KW-0802">TPR repeat</keyword>
<sequence length="1735" mass="193889">MIISLTNVETLFNSQNYQEVIDILKQTFGSGSYSKVGRMGRPAQLGILLHSLWYTDWGECFVWTEECLNEALQNYGKLNADHEKWEKIIEKCLGIFHEIIKKETFSIIDKLSEDNRCRLVDGLSRIVCIQLNTEGSVIPFNSVAPWIILHYVLSREEYRQYATNKHNHHKRGKIETNGVSPDSSDHELPPSIAILFSAHEFLGPKGWCLTAQGELLHFILDTVLDRLDTPVFEPVRDKIEVHIEQGLFCLYLYPSKKTKMSRHLVDHNVGPLQLTWERSFQLYQYYAPECLPEFNSFKNASISADLEQLFKRILALIPFRCDLHTHLPKVMNFIYGKADKVPEPMDFPNKIRAIYYLLGDFYFKEKAFNRCIKYFQLDLCINPQRLDTWACLALSYTAQLESILNFCEKLKNESDFLDKAKSAQICFRKALELKDDDCVLWIERGAFEYMVHSFCSRLIKYESENFSMEKFELLESEKESYLDSSRKSLRSAINLFDPEKSQNEQDERWLQYYILGKIEEKKRKEPSVYLNYYLEATSLLNENKATYPEKINYNNPQYLSVEALELNYRVHASILKYLELHEDKEIPTTIGAFFKKCVASATKHYIVQAPSIAQASKITEANCNVNVGLQETKSVETSETNKTQAMPCSESELIVQQCLEDVLSKVDEIVTGKETENAQEPEKLIEDDVAIVNKEQDDVIMISDSEDEDCKDPETEAVAKEKQQGVSELEDVQFLLDQMMEQTMKNVEKYHDPDANNSGTEQVEEAVDNEESLKMHVDPMSDNNGTMIVDEQVEKETQPKEKPSDSETDTDNRRADDDSSTSSTTSSSSSSSDSDSDDSDSGSTTSSEEASGNMSNSEILQLVDKCVNGLEMCVTRLPQNYKALYRLAHLFFNYKGRKDYTKCKQLLLGEYVCKDGTVVNGLFSDRKANNFFNNIWRIPSTEIDRPGSLAAHMNRCISLLLQVLRNTNDNKTLMEICMQLRKTPDRDKIYIKESDRDVFSDQAMNMCIQSLRAQIKNIDNMKSQQVVKLLLDIHRIYQKVQKNAPNKESIFSGMLVDVYKKSIKETLPENVNVLDMAVKFCQQNRPGDKPKSQTSTPSVSFVRNPGMATPPVHPAPGSVSNSPKMMKPPSLGRPRGRPPLPKVPGKIRVPRAKSPSHMGIGSYNWPPMFESNLAYIKHYQDQLIKQYSQGSTFAQLTQLIQAMSKGQLTNPTITQALTNQFLSPAGLLPPNPNLVSKSNVLPALDPNQGLFKSFTQQVPPVSLSGLSPEQVKFLEMMLPKSQSPYKATTSTVTAPAPAAVTKPKQTMSTKTTSSQYMPLDPQKPKVKSATTLFKEPSPTKALTSATCASEGKSSGGVFMKDRPNISITPVANISSTAAFIAPNTSPKSVYSKPPTTANSHAPKHTYSTTASGLSKTSVSSSVLGKAPYITAPLSYSSTAKQAPAAHSSTNVKLNHALPITPPPVSSPSFVKHASSGSPGKTLQEKLADKKKEQLLKNVEAKELSNNLLKNLNIPSALSVSPAMPNLPVRAVPGPSYTPAISKPPTFSSGYSSSKNVVSTFPADHKLPSALTVSKTSTQVPPPKFYPESGISITQVPTKTKSTNKTTKAMNTIHHKDKLDLTKDLAKKSEPEIHHSQKSIKNPLRVKQDLFPKPSNYGDHSVARSAVNSQSKPSGKQSTIAPVDRLPEQEALSAIKKLASINITPVSSQSKKSDSQTKRPSGCIADDVICIESDDD</sequence>
<feature type="compositionally biased region" description="Basic and acidic residues" evidence="4">
    <location>
        <begin position="792"/>
        <end position="817"/>
    </location>
</feature>
<dbReference type="OrthoDB" id="77564at2759"/>
<evidence type="ECO:0008006" key="7">
    <source>
        <dbReference type="Google" id="ProtNLM"/>
    </source>
</evidence>
<dbReference type="GO" id="GO:0005634">
    <property type="term" value="C:nucleus"/>
    <property type="evidence" value="ECO:0007669"/>
    <property type="project" value="UniProtKB-SubCell"/>
</dbReference>
<dbReference type="PANTHER" id="PTHR15502:SF7">
    <property type="entry name" value="CALCINEURIN-BINDING PROTEIN CABIN-1"/>
    <property type="match status" value="1"/>
</dbReference>
<gene>
    <name evidence="5" type="ORF">GWI33_005221</name>
</gene>
<evidence type="ECO:0000256" key="3">
    <source>
        <dbReference type="PROSITE-ProRule" id="PRU00339"/>
    </source>
</evidence>
<dbReference type="Gene3D" id="1.25.40.10">
    <property type="entry name" value="Tetratricopeptide repeat domain"/>
    <property type="match status" value="1"/>
</dbReference>
<feature type="region of interest" description="Disordered" evidence="4">
    <location>
        <begin position="1460"/>
        <end position="1482"/>
    </location>
</feature>
<feature type="region of interest" description="Disordered" evidence="4">
    <location>
        <begin position="1300"/>
        <end position="1323"/>
    </location>
</feature>
<feature type="region of interest" description="Disordered" evidence="4">
    <location>
        <begin position="1628"/>
        <end position="1684"/>
    </location>
</feature>
<evidence type="ECO:0000256" key="2">
    <source>
        <dbReference type="ARBA" id="ARBA00023242"/>
    </source>
</evidence>
<feature type="compositionally biased region" description="Low complexity" evidence="4">
    <location>
        <begin position="820"/>
        <end position="833"/>
    </location>
</feature>
<feature type="compositionally biased region" description="Polar residues" evidence="4">
    <location>
        <begin position="1092"/>
        <end position="1101"/>
    </location>
</feature>
<feature type="region of interest" description="Disordered" evidence="4">
    <location>
        <begin position="1703"/>
        <end position="1724"/>
    </location>
</feature>
<keyword evidence="6" id="KW-1185">Reference proteome</keyword>
<protein>
    <recommendedName>
        <fullName evidence="7">Calcineurin-binding protein cabin-1</fullName>
    </recommendedName>
</protein>
<feature type="region of interest" description="Disordered" evidence="4">
    <location>
        <begin position="1083"/>
        <end position="1155"/>
    </location>
</feature>
<feature type="compositionally biased region" description="Low complexity" evidence="4">
    <location>
        <begin position="1300"/>
        <end position="1314"/>
    </location>
</feature>
<name>A0A834IWA0_RHYFE</name>
<organism evidence="5 6">
    <name type="scientific">Rhynchophorus ferrugineus</name>
    <name type="common">Red palm weevil</name>
    <name type="synonym">Curculio ferrugineus</name>
    <dbReference type="NCBI Taxonomy" id="354439"/>
    <lineage>
        <taxon>Eukaryota</taxon>
        <taxon>Metazoa</taxon>
        <taxon>Ecdysozoa</taxon>
        <taxon>Arthropoda</taxon>
        <taxon>Hexapoda</taxon>
        <taxon>Insecta</taxon>
        <taxon>Pterygota</taxon>
        <taxon>Neoptera</taxon>
        <taxon>Endopterygota</taxon>
        <taxon>Coleoptera</taxon>
        <taxon>Polyphaga</taxon>
        <taxon>Cucujiformia</taxon>
        <taxon>Curculionidae</taxon>
        <taxon>Dryophthorinae</taxon>
        <taxon>Rhynchophorus</taxon>
    </lineage>
</organism>
<dbReference type="GO" id="GO:0031491">
    <property type="term" value="F:nucleosome binding"/>
    <property type="evidence" value="ECO:0007669"/>
    <property type="project" value="TreeGrafter"/>
</dbReference>
<dbReference type="InterPro" id="IPR011990">
    <property type="entry name" value="TPR-like_helical_dom_sf"/>
</dbReference>
<reference evidence="5" key="1">
    <citation type="submission" date="2020-08" db="EMBL/GenBank/DDBJ databases">
        <title>Genome sequencing and assembly of the red palm weevil Rhynchophorus ferrugineus.</title>
        <authorList>
            <person name="Dias G.B."/>
            <person name="Bergman C.M."/>
            <person name="Manee M."/>
        </authorList>
    </citation>
    <scope>NUCLEOTIDE SEQUENCE</scope>
    <source>
        <strain evidence="5">AA-2017</strain>
        <tissue evidence="5">Whole larva</tissue>
    </source>
</reference>
<comment type="caution">
    <text evidence="5">The sequence shown here is derived from an EMBL/GenBank/DDBJ whole genome shotgun (WGS) entry which is preliminary data.</text>
</comment>
<dbReference type="InterPro" id="IPR019734">
    <property type="entry name" value="TPR_rpt"/>
</dbReference>
<feature type="region of interest" description="Disordered" evidence="4">
    <location>
        <begin position="1384"/>
        <end position="1412"/>
    </location>
</feature>
<evidence type="ECO:0000256" key="4">
    <source>
        <dbReference type="SAM" id="MobiDB-lite"/>
    </source>
</evidence>
<feature type="region of interest" description="Disordered" evidence="4">
    <location>
        <begin position="164"/>
        <end position="184"/>
    </location>
</feature>
<dbReference type="InterPro" id="IPR033053">
    <property type="entry name" value="Hir3/CABIN1"/>
</dbReference>